<protein>
    <submittedName>
        <fullName evidence="1">Uncharacterized protein</fullName>
    </submittedName>
</protein>
<evidence type="ECO:0000313" key="2">
    <source>
        <dbReference type="Proteomes" id="UP001163835"/>
    </source>
</evidence>
<name>A0ACC1TKY8_9AGAR</name>
<proteinExistence type="predicted"/>
<comment type="caution">
    <text evidence="1">The sequence shown here is derived from an EMBL/GenBank/DDBJ whole genome shotgun (WGS) entry which is preliminary data.</text>
</comment>
<dbReference type="Proteomes" id="UP001163835">
    <property type="component" value="Unassembled WGS sequence"/>
</dbReference>
<keyword evidence="2" id="KW-1185">Reference proteome</keyword>
<organism evidence="1 2">
    <name type="scientific">Lentinula aff. lateritia</name>
    <dbReference type="NCBI Taxonomy" id="2804960"/>
    <lineage>
        <taxon>Eukaryota</taxon>
        <taxon>Fungi</taxon>
        <taxon>Dikarya</taxon>
        <taxon>Basidiomycota</taxon>
        <taxon>Agaricomycotina</taxon>
        <taxon>Agaricomycetes</taxon>
        <taxon>Agaricomycetidae</taxon>
        <taxon>Agaricales</taxon>
        <taxon>Marasmiineae</taxon>
        <taxon>Omphalotaceae</taxon>
        <taxon>Lentinula</taxon>
    </lineage>
</organism>
<evidence type="ECO:0000313" key="1">
    <source>
        <dbReference type="EMBL" id="KAJ3805170.1"/>
    </source>
</evidence>
<accession>A0ACC1TKY8</accession>
<dbReference type="EMBL" id="MU795668">
    <property type="protein sequence ID" value="KAJ3805170.1"/>
    <property type="molecule type" value="Genomic_DNA"/>
</dbReference>
<sequence length="538" mass="59117">MDLDAPALLFEHALRIRVKPDPSSSTTSVPANSKPPSTTRKSTQSKKIKSQAGLSNNLITTDLSNITELRNGVLILFQRPVEFVSSVVSLERILGWASTSVGINLMILLAPISAKIINAGRRLFVEQMRKTDVRVEVFGDAISCHLWRLPQLWQLQVAKVIQSSTKPSPLLVSPPPWSYSNGSNKSLFVNNRYYTGLISVRRIEEFLGEVIGIYNATFTWIKDDAEALFTNERDNDGSAVVSEGRIVSSSGTSHVSQETRPTRKCFLTITEPVIFHPKKIYLIIGPTGSGTTISLPAPSQSFSQSFADDVVDSVSGTSNGLGSWYNLPRQKRESILFYSPYNALSYTQVLQCVLEHELSLFHAVDQTEVGKKGVYSDAEVVFSDDNVGGVGCAYLDMDCELMKGGDGDSCALALSAARFGVAKQEVMKHTLTIASSSASSLSPLPSSTGQRDENKYKKARIPMSMGRENLLSRNLEEVPVGHVSWSAIKLTGIGGRFPIIFFTTCLGSIVISQLAMVFQMYYLGYWASQYEDRDSRTM</sequence>
<gene>
    <name evidence="1" type="ORF">F5876DRAFT_70030</name>
</gene>
<reference evidence="1" key="1">
    <citation type="submission" date="2022-09" db="EMBL/GenBank/DDBJ databases">
        <title>A Global Phylogenomic Analysis of the Shiitake Genus Lentinula.</title>
        <authorList>
            <consortium name="DOE Joint Genome Institute"/>
            <person name="Sierra-Patev S."/>
            <person name="Min B."/>
            <person name="Naranjo-Ortiz M."/>
            <person name="Looney B."/>
            <person name="Konkel Z."/>
            <person name="Slot J.C."/>
            <person name="Sakamoto Y."/>
            <person name="Steenwyk J.L."/>
            <person name="Rokas A."/>
            <person name="Carro J."/>
            <person name="Camarero S."/>
            <person name="Ferreira P."/>
            <person name="Molpeceres G."/>
            <person name="Ruiz-Duenas F.J."/>
            <person name="Serrano A."/>
            <person name="Henrissat B."/>
            <person name="Drula E."/>
            <person name="Hughes K.W."/>
            <person name="Mata J.L."/>
            <person name="Ishikawa N.K."/>
            <person name="Vargas-Isla R."/>
            <person name="Ushijima S."/>
            <person name="Smith C.A."/>
            <person name="Ahrendt S."/>
            <person name="Andreopoulos W."/>
            <person name="He G."/>
            <person name="Labutti K."/>
            <person name="Lipzen A."/>
            <person name="Ng V."/>
            <person name="Riley R."/>
            <person name="Sandor L."/>
            <person name="Barry K."/>
            <person name="Martinez A.T."/>
            <person name="Xiao Y."/>
            <person name="Gibbons J.G."/>
            <person name="Terashima K."/>
            <person name="Grigoriev I.V."/>
            <person name="Hibbett D.S."/>
        </authorList>
    </citation>
    <scope>NUCLEOTIDE SEQUENCE</scope>
    <source>
        <strain evidence="1">TMI1499</strain>
    </source>
</reference>